<sequence>MAEAKVSGCVQFESARLKNTSYSLPSHDALAQILPHSPQSDCEQEPASHSDPQDDSSSRFKMWAIVPVGPPTSHLHHDCPGPEVQRYRDAMGRMAADMISLRRQMVALQTENSRLRALLSEFEDPGLELLRDTDLDVMTKAEMADRIASLTFRLSSELNQTSAQSNRILQLQNQLIRKNDSEKELLKLQVSLQRQPGFGPEQRRMRELEATVRHQGKVIESLERARQSYNVSVKHKPKGRVSLEQRQRKDTTPAAGNTGLRQELLQPPTHQTQPRAQRKESASARERLSLLAELERTETRRHILEQQLEENSKLWGKQKQQMLIQLSEQKHGFNQTVPQ</sequence>
<feature type="region of interest" description="Disordered" evidence="2">
    <location>
        <begin position="232"/>
        <end position="284"/>
    </location>
</feature>
<evidence type="ECO:0008006" key="5">
    <source>
        <dbReference type="Google" id="ProtNLM"/>
    </source>
</evidence>
<feature type="region of interest" description="Disordered" evidence="2">
    <location>
        <begin position="37"/>
        <end position="57"/>
    </location>
</feature>
<accession>A0AAW0MJR9</accession>
<dbReference type="AlphaFoldDB" id="A0AAW0MJR9"/>
<name>A0AAW0MJR9_9GOBI</name>
<dbReference type="EMBL" id="JBBPFD010000731">
    <property type="protein sequence ID" value="KAK7877016.1"/>
    <property type="molecule type" value="Genomic_DNA"/>
</dbReference>
<feature type="coiled-coil region" evidence="1">
    <location>
        <begin position="287"/>
        <end position="314"/>
    </location>
</feature>
<dbReference type="PANTHER" id="PTHR21623">
    <property type="entry name" value="SPERIOLIN-BINDING FACTOR"/>
    <property type="match status" value="1"/>
</dbReference>
<keyword evidence="4" id="KW-1185">Reference proteome</keyword>
<dbReference type="PANTHER" id="PTHR21623:SF2">
    <property type="entry name" value="COILED-COIL DOMAIN-CONTAINING PROTEIN 33"/>
    <property type="match status" value="1"/>
</dbReference>
<evidence type="ECO:0000313" key="3">
    <source>
        <dbReference type="EMBL" id="KAK7877016.1"/>
    </source>
</evidence>
<evidence type="ECO:0000256" key="2">
    <source>
        <dbReference type="SAM" id="MobiDB-lite"/>
    </source>
</evidence>
<evidence type="ECO:0000313" key="4">
    <source>
        <dbReference type="Proteomes" id="UP001460270"/>
    </source>
</evidence>
<dbReference type="InterPro" id="IPR039889">
    <property type="entry name" value="CCD33"/>
</dbReference>
<reference evidence="4" key="1">
    <citation type="submission" date="2024-04" db="EMBL/GenBank/DDBJ databases">
        <title>Salinicola lusitanus LLJ914,a marine bacterium isolated from the Okinawa Trough.</title>
        <authorList>
            <person name="Li J."/>
        </authorList>
    </citation>
    <scope>NUCLEOTIDE SEQUENCE [LARGE SCALE GENOMIC DNA]</scope>
</reference>
<feature type="compositionally biased region" description="Basic and acidic residues" evidence="2">
    <location>
        <begin position="46"/>
        <end position="57"/>
    </location>
</feature>
<feature type="compositionally biased region" description="Basic and acidic residues" evidence="2">
    <location>
        <begin position="241"/>
        <end position="251"/>
    </location>
</feature>
<organism evidence="3 4">
    <name type="scientific">Mugilogobius chulae</name>
    <name type="common">yellowstripe goby</name>
    <dbReference type="NCBI Taxonomy" id="88201"/>
    <lineage>
        <taxon>Eukaryota</taxon>
        <taxon>Metazoa</taxon>
        <taxon>Chordata</taxon>
        <taxon>Craniata</taxon>
        <taxon>Vertebrata</taxon>
        <taxon>Euteleostomi</taxon>
        <taxon>Actinopterygii</taxon>
        <taxon>Neopterygii</taxon>
        <taxon>Teleostei</taxon>
        <taxon>Neoteleostei</taxon>
        <taxon>Acanthomorphata</taxon>
        <taxon>Gobiaria</taxon>
        <taxon>Gobiiformes</taxon>
        <taxon>Gobioidei</taxon>
        <taxon>Gobiidae</taxon>
        <taxon>Gobionellinae</taxon>
        <taxon>Mugilogobius</taxon>
    </lineage>
</organism>
<comment type="caution">
    <text evidence="3">The sequence shown here is derived from an EMBL/GenBank/DDBJ whole genome shotgun (WGS) entry which is preliminary data.</text>
</comment>
<proteinExistence type="predicted"/>
<evidence type="ECO:0000256" key="1">
    <source>
        <dbReference type="SAM" id="Coils"/>
    </source>
</evidence>
<dbReference type="Proteomes" id="UP001460270">
    <property type="component" value="Unassembled WGS sequence"/>
</dbReference>
<protein>
    <recommendedName>
        <fullName evidence="5">Coiled-coil domain containing 33</fullName>
    </recommendedName>
</protein>
<gene>
    <name evidence="3" type="ORF">WMY93_032273</name>
</gene>
<dbReference type="GO" id="GO:0005777">
    <property type="term" value="C:peroxisome"/>
    <property type="evidence" value="ECO:0007669"/>
    <property type="project" value="TreeGrafter"/>
</dbReference>
<keyword evidence="1" id="KW-0175">Coiled coil</keyword>